<dbReference type="Pfam" id="PF00111">
    <property type="entry name" value="Fer2"/>
    <property type="match status" value="1"/>
</dbReference>
<evidence type="ECO:0000256" key="3">
    <source>
        <dbReference type="ARBA" id="ARBA00022714"/>
    </source>
</evidence>
<dbReference type="Gene3D" id="3.10.20.30">
    <property type="match status" value="1"/>
</dbReference>
<dbReference type="PROSITE" id="PS51384">
    <property type="entry name" value="FAD_FR"/>
    <property type="match status" value="1"/>
</dbReference>
<dbReference type="Proteomes" id="UP000466517">
    <property type="component" value="Chromosome"/>
</dbReference>
<keyword evidence="8" id="KW-0411">Iron-sulfur</keyword>
<evidence type="ECO:0000313" key="11">
    <source>
        <dbReference type="EMBL" id="BBZ27214.1"/>
    </source>
</evidence>
<keyword evidence="2" id="KW-0285">Flavoprotein</keyword>
<dbReference type="Pfam" id="PF00175">
    <property type="entry name" value="NAD_binding_1"/>
    <property type="match status" value="1"/>
</dbReference>
<evidence type="ECO:0000259" key="10">
    <source>
        <dbReference type="PROSITE" id="PS51384"/>
    </source>
</evidence>
<keyword evidence="5" id="KW-0274">FAD</keyword>
<dbReference type="RefSeq" id="WP_163734668.1">
    <property type="nucleotide sequence ID" value="NZ_AP022610.1"/>
</dbReference>
<dbReference type="InterPro" id="IPR001709">
    <property type="entry name" value="Flavoprot_Pyr_Nucl_cyt_Rdtase"/>
</dbReference>
<dbReference type="InterPro" id="IPR017938">
    <property type="entry name" value="Riboflavin_synthase-like_b-brl"/>
</dbReference>
<dbReference type="PRINTS" id="PR00410">
    <property type="entry name" value="PHEHYDRXLASE"/>
</dbReference>
<evidence type="ECO:0000256" key="1">
    <source>
        <dbReference type="ARBA" id="ARBA00001974"/>
    </source>
</evidence>
<dbReference type="SUPFAM" id="SSF52343">
    <property type="entry name" value="Ferredoxin reductase-like, C-terminal NADP-linked domain"/>
    <property type="match status" value="1"/>
</dbReference>
<dbReference type="InterPro" id="IPR039261">
    <property type="entry name" value="FNR_nucleotide-bd"/>
</dbReference>
<feature type="domain" description="FAD-binding FR-type" evidence="10">
    <location>
        <begin position="56"/>
        <end position="161"/>
    </location>
</feature>
<protein>
    <submittedName>
        <fullName evidence="11">Stearoyl-CoA 9-desaturase</fullName>
    </submittedName>
</protein>
<keyword evidence="3" id="KW-0001">2Fe-2S</keyword>
<dbReference type="InterPro" id="IPR017927">
    <property type="entry name" value="FAD-bd_FR_type"/>
</dbReference>
<dbReference type="CDD" id="cd06216">
    <property type="entry name" value="FNR_iron_sulfur_binding_2"/>
    <property type="match status" value="1"/>
</dbReference>
<dbReference type="InterPro" id="IPR008333">
    <property type="entry name" value="Cbr1-like_FAD-bd_dom"/>
</dbReference>
<dbReference type="InterPro" id="IPR036010">
    <property type="entry name" value="2Fe-2S_ferredoxin-like_sf"/>
</dbReference>
<dbReference type="SUPFAM" id="SSF54292">
    <property type="entry name" value="2Fe-2S ferredoxin-like"/>
    <property type="match status" value="1"/>
</dbReference>
<dbReference type="PANTHER" id="PTHR47354">
    <property type="entry name" value="NADH OXIDOREDUCTASE HCR"/>
    <property type="match status" value="1"/>
</dbReference>
<dbReference type="PROSITE" id="PS51085">
    <property type="entry name" value="2FE2S_FER_2"/>
    <property type="match status" value="1"/>
</dbReference>
<dbReference type="InterPro" id="IPR050415">
    <property type="entry name" value="MRET"/>
</dbReference>
<dbReference type="Pfam" id="PF00970">
    <property type="entry name" value="FAD_binding_6"/>
    <property type="match status" value="1"/>
</dbReference>
<evidence type="ECO:0000256" key="7">
    <source>
        <dbReference type="ARBA" id="ARBA00023004"/>
    </source>
</evidence>
<keyword evidence="7" id="KW-0408">Iron</keyword>
<feature type="domain" description="2Fe-2S ferredoxin-type" evidence="9">
    <location>
        <begin position="296"/>
        <end position="377"/>
    </location>
</feature>
<gene>
    <name evidence="11" type="ORF">MMAD_15090</name>
</gene>
<dbReference type="Gene3D" id="2.40.30.10">
    <property type="entry name" value="Translation factors"/>
    <property type="match status" value="1"/>
</dbReference>
<evidence type="ECO:0000256" key="8">
    <source>
        <dbReference type="ARBA" id="ARBA00023014"/>
    </source>
</evidence>
<evidence type="ECO:0000256" key="6">
    <source>
        <dbReference type="ARBA" id="ARBA00023002"/>
    </source>
</evidence>
<organism evidence="11 12">
    <name type="scientific">Mycolicibacterium madagascariense</name>
    <dbReference type="NCBI Taxonomy" id="212765"/>
    <lineage>
        <taxon>Bacteria</taxon>
        <taxon>Bacillati</taxon>
        <taxon>Actinomycetota</taxon>
        <taxon>Actinomycetes</taxon>
        <taxon>Mycobacteriales</taxon>
        <taxon>Mycobacteriaceae</taxon>
        <taxon>Mycolicibacterium</taxon>
    </lineage>
</organism>
<dbReference type="KEGG" id="mmag:MMAD_15090"/>
<dbReference type="EMBL" id="AP022610">
    <property type="protein sequence ID" value="BBZ27214.1"/>
    <property type="molecule type" value="Genomic_DNA"/>
</dbReference>
<dbReference type="InterPro" id="IPR012675">
    <property type="entry name" value="Beta-grasp_dom_sf"/>
</dbReference>
<dbReference type="InterPro" id="IPR001041">
    <property type="entry name" value="2Fe-2S_ferredoxin-type"/>
</dbReference>
<dbReference type="SUPFAM" id="SSF63380">
    <property type="entry name" value="Riboflavin synthase domain-like"/>
    <property type="match status" value="1"/>
</dbReference>
<keyword evidence="4" id="KW-0479">Metal-binding</keyword>
<accession>A0A7I7XC91</accession>
<dbReference type="GO" id="GO:0016491">
    <property type="term" value="F:oxidoreductase activity"/>
    <property type="evidence" value="ECO:0007669"/>
    <property type="project" value="UniProtKB-KW"/>
</dbReference>
<dbReference type="PANTHER" id="PTHR47354:SF6">
    <property type="entry name" value="NADH OXIDOREDUCTASE HCR"/>
    <property type="match status" value="1"/>
</dbReference>
<evidence type="ECO:0000256" key="2">
    <source>
        <dbReference type="ARBA" id="ARBA00022630"/>
    </source>
</evidence>
<dbReference type="AlphaFoldDB" id="A0A7I7XC91"/>
<dbReference type="CDD" id="cd00207">
    <property type="entry name" value="fer2"/>
    <property type="match status" value="1"/>
</dbReference>
<evidence type="ECO:0000313" key="12">
    <source>
        <dbReference type="Proteomes" id="UP000466517"/>
    </source>
</evidence>
<keyword evidence="12" id="KW-1185">Reference proteome</keyword>
<keyword evidence="6" id="KW-0560">Oxidoreductase</keyword>
<dbReference type="GO" id="GO:0051537">
    <property type="term" value="F:2 iron, 2 sulfur cluster binding"/>
    <property type="evidence" value="ECO:0007669"/>
    <property type="project" value="UniProtKB-KW"/>
</dbReference>
<dbReference type="GO" id="GO:0046872">
    <property type="term" value="F:metal ion binding"/>
    <property type="evidence" value="ECO:0007669"/>
    <property type="project" value="UniProtKB-KW"/>
</dbReference>
<evidence type="ECO:0000256" key="5">
    <source>
        <dbReference type="ARBA" id="ARBA00022827"/>
    </source>
</evidence>
<evidence type="ECO:0000256" key="4">
    <source>
        <dbReference type="ARBA" id="ARBA00022723"/>
    </source>
</evidence>
<dbReference type="InterPro" id="IPR001433">
    <property type="entry name" value="OxRdtase_FAD/NAD-bd"/>
</dbReference>
<sequence length="377" mass="40843">MAKNEVKIAANVADTIRPAVASRNPGWQALRTIAGRITTPLLPDDYLKLANPLWSARELRGRVVEVRRETVDSATLVIKPGWGFRFDYEPGQYIGIGVLMDGRWRWRSYSLTSAPITGGSRTITITVKAMPEGFLSSHLVGGVTPGTIVRLAAPQGNFVMPDPAPASVLFLTAGSGITPVMSMLRTLARRDQIGDVVHVHSAPTDSDVMFADELSRLHEVHDGYRLTVRATRTEGRLDLSQLDQTVPDWRDRQTWACGPEGMLDDAQRLWSASGRSERLHLERFAASRAAAHGTGGTVTFERSGRSATVDAATSLMDAGEQAGVRMPFGCRMGICQSCVVGLLEGHVRDLRTGVEHEPGSRVQTCVSAASGDCVLDV</sequence>
<proteinExistence type="predicted"/>
<evidence type="ECO:0000259" key="9">
    <source>
        <dbReference type="PROSITE" id="PS51085"/>
    </source>
</evidence>
<dbReference type="PRINTS" id="PR00371">
    <property type="entry name" value="FPNCR"/>
</dbReference>
<reference evidence="11 12" key="1">
    <citation type="journal article" date="2019" name="Emerg. Microbes Infect.">
        <title>Comprehensive subspecies identification of 175 nontuberculous mycobacteria species based on 7547 genomic profiles.</title>
        <authorList>
            <person name="Matsumoto Y."/>
            <person name="Kinjo T."/>
            <person name="Motooka D."/>
            <person name="Nabeya D."/>
            <person name="Jung N."/>
            <person name="Uechi K."/>
            <person name="Horii T."/>
            <person name="Iida T."/>
            <person name="Fujita J."/>
            <person name="Nakamura S."/>
        </authorList>
    </citation>
    <scope>NUCLEOTIDE SEQUENCE [LARGE SCALE GENOMIC DNA]</scope>
    <source>
        <strain evidence="11 12">JCM 13574</strain>
    </source>
</reference>
<comment type="cofactor">
    <cofactor evidence="1">
        <name>FAD</name>
        <dbReference type="ChEBI" id="CHEBI:57692"/>
    </cofactor>
</comment>
<name>A0A7I7XC91_9MYCO</name>
<dbReference type="Gene3D" id="3.40.50.80">
    <property type="entry name" value="Nucleotide-binding domain of ferredoxin-NADP reductase (FNR) module"/>
    <property type="match status" value="1"/>
</dbReference>